<gene>
    <name evidence="2" type="ORF">RE476_01270</name>
</gene>
<dbReference type="InterPro" id="IPR052926">
    <property type="entry name" value="Metallo-beta-lactamase_dom"/>
</dbReference>
<sequence length="223" mass="24813">MKLTVIYDNEAKEGLQSGWGFACLIETEDHNILFDTGWDGHVLLENMNRLSIDPESIDILVLSHQHWDHIGGVTTFLNRNPDINVYVPSSFSPRLKKEITSRISKKLYGIGSPEKICEHVYTTGELEKPGTGIKEQSLVLECEPGNYVLTGCAHPGMLLIIDKASSFGNITGVLGGLHDSQEYGVFKDMQFIGAGHCTSHKDVIRKMYPEKFQKISAGYSIEI</sequence>
<dbReference type="InterPro" id="IPR041712">
    <property type="entry name" value="DHPS-like_MBL-fold"/>
</dbReference>
<dbReference type="KEGG" id="mmav:RE476_01270"/>
<reference evidence="2" key="1">
    <citation type="submission" date="2023-08" db="EMBL/GenBank/DDBJ databases">
        <title>Methanolobus mangrovi sp. nov. and Methanolobus sediminis sp. nov, two novel methylotrophic methanogens isolated from mangrove sediments in China.</title>
        <authorList>
            <person name="Zhou J."/>
        </authorList>
    </citation>
    <scope>NUCLEOTIDE SEQUENCE</scope>
    <source>
        <strain evidence="2">FTZ2</strain>
    </source>
</reference>
<dbReference type="PANTHER" id="PTHR13754:SF13">
    <property type="entry name" value="METALLO-BETA-LACTAMASE SUPERFAMILY PROTEIN (AFU_ORTHOLOGUE AFUA_3G07630)"/>
    <property type="match status" value="1"/>
</dbReference>
<organism evidence="2 3">
    <name type="scientific">Methanolobus mangrovi</name>
    <dbReference type="NCBI Taxonomy" id="3072977"/>
    <lineage>
        <taxon>Archaea</taxon>
        <taxon>Methanobacteriati</taxon>
        <taxon>Methanobacteriota</taxon>
        <taxon>Stenosarchaea group</taxon>
        <taxon>Methanomicrobia</taxon>
        <taxon>Methanosarcinales</taxon>
        <taxon>Methanosarcinaceae</taxon>
        <taxon>Methanolobus</taxon>
    </lineage>
</organism>
<dbReference type="EMBL" id="CP133594">
    <property type="protein sequence ID" value="WMW22477.1"/>
    <property type="molecule type" value="Genomic_DNA"/>
</dbReference>
<dbReference type="InterPro" id="IPR036866">
    <property type="entry name" value="RibonucZ/Hydroxyglut_hydro"/>
</dbReference>
<dbReference type="SUPFAM" id="SSF56281">
    <property type="entry name" value="Metallo-hydrolase/oxidoreductase"/>
    <property type="match status" value="1"/>
</dbReference>
<dbReference type="AlphaFoldDB" id="A0AA51UI02"/>
<dbReference type="GeneID" id="84228729"/>
<dbReference type="Proteomes" id="UP001183006">
    <property type="component" value="Chromosome"/>
</dbReference>
<keyword evidence="3" id="KW-1185">Reference proteome</keyword>
<accession>A0AA51UI02</accession>
<dbReference type="PANTHER" id="PTHR13754">
    <property type="entry name" value="METALLO-BETA-LACTAMASE SUPERFAMILY PROTEIN"/>
    <property type="match status" value="1"/>
</dbReference>
<name>A0AA51UI02_9EURY</name>
<feature type="domain" description="Metallo-beta-lactamase" evidence="1">
    <location>
        <begin position="19"/>
        <end position="196"/>
    </location>
</feature>
<dbReference type="GO" id="GO:0016740">
    <property type="term" value="F:transferase activity"/>
    <property type="evidence" value="ECO:0007669"/>
    <property type="project" value="TreeGrafter"/>
</dbReference>
<proteinExistence type="predicted"/>
<dbReference type="SMART" id="SM00849">
    <property type="entry name" value="Lactamase_B"/>
    <property type="match status" value="1"/>
</dbReference>
<evidence type="ECO:0000313" key="2">
    <source>
        <dbReference type="EMBL" id="WMW22477.1"/>
    </source>
</evidence>
<protein>
    <submittedName>
        <fullName evidence="2">MBL fold metallo-hydrolase</fullName>
    </submittedName>
</protein>
<dbReference type="CDD" id="cd07713">
    <property type="entry name" value="DHPS-like_MBL-fold"/>
    <property type="match status" value="1"/>
</dbReference>
<dbReference type="Pfam" id="PF00753">
    <property type="entry name" value="Lactamase_B"/>
    <property type="match status" value="1"/>
</dbReference>
<dbReference type="RefSeq" id="WP_309308442.1">
    <property type="nucleotide sequence ID" value="NZ_CP133594.1"/>
</dbReference>
<dbReference type="InterPro" id="IPR001279">
    <property type="entry name" value="Metallo-B-lactamas"/>
</dbReference>
<evidence type="ECO:0000259" key="1">
    <source>
        <dbReference type="SMART" id="SM00849"/>
    </source>
</evidence>
<dbReference type="Gene3D" id="3.60.15.10">
    <property type="entry name" value="Ribonuclease Z/Hydroxyacylglutathione hydrolase-like"/>
    <property type="match status" value="1"/>
</dbReference>
<evidence type="ECO:0000313" key="3">
    <source>
        <dbReference type="Proteomes" id="UP001183006"/>
    </source>
</evidence>